<dbReference type="GO" id="GO:0090141">
    <property type="term" value="P:positive regulation of mitochondrial fission"/>
    <property type="evidence" value="ECO:0007669"/>
    <property type="project" value="UniProtKB-UniRule"/>
</dbReference>
<name>A0AA97KAW6_EUBMA</name>
<keyword evidence="5 10" id="KW-0175">Coiled coil</keyword>
<dbReference type="GeneID" id="129341353"/>
<evidence type="ECO:0000256" key="5">
    <source>
        <dbReference type="ARBA" id="ARBA00023054"/>
    </source>
</evidence>
<dbReference type="KEGG" id="emc:129341353"/>
<dbReference type="PANTHER" id="PTHR16501">
    <property type="entry name" value="TRANSPORT AND GOLGI ORGANIZATION PROTEIN 11"/>
    <property type="match status" value="1"/>
</dbReference>
<dbReference type="AlphaFoldDB" id="A0AA97KAW6"/>
<dbReference type="Proteomes" id="UP001190640">
    <property type="component" value="Chromosome 13"/>
</dbReference>
<comment type="similarity">
    <text evidence="1 9">Belongs to the Tango11 family.</text>
</comment>
<dbReference type="InterPro" id="IPR039433">
    <property type="entry name" value="Mff-like_dom"/>
</dbReference>
<reference evidence="14" key="1">
    <citation type="submission" date="2025-08" db="UniProtKB">
        <authorList>
            <consortium name="RefSeq"/>
        </authorList>
    </citation>
    <scope>IDENTIFICATION</scope>
    <source>
        <tissue evidence="14">Blood</tissue>
    </source>
</reference>
<dbReference type="InterPro" id="IPR008518">
    <property type="entry name" value="Mff/Tango-11"/>
</dbReference>
<dbReference type="Pfam" id="PF05644">
    <property type="entry name" value="Miff"/>
    <property type="match status" value="1"/>
</dbReference>
<gene>
    <name evidence="14" type="primary">LOC129341353</name>
</gene>
<evidence type="ECO:0000256" key="7">
    <source>
        <dbReference type="ARBA" id="ARBA00023136"/>
    </source>
</evidence>
<keyword evidence="6 9" id="KW-0496">Mitochondrion</keyword>
<keyword evidence="13" id="KW-1185">Reference proteome</keyword>
<evidence type="ECO:0000256" key="2">
    <source>
        <dbReference type="ARBA" id="ARBA00022692"/>
    </source>
</evidence>
<keyword evidence="4" id="KW-1133">Transmembrane helix</keyword>
<proteinExistence type="inferred from homology"/>
<organism evidence="13 14">
    <name type="scientific">Eublepharis macularius</name>
    <name type="common">Leopard gecko</name>
    <name type="synonym">Cyrtodactylus macularius</name>
    <dbReference type="NCBI Taxonomy" id="481883"/>
    <lineage>
        <taxon>Eukaryota</taxon>
        <taxon>Metazoa</taxon>
        <taxon>Chordata</taxon>
        <taxon>Craniata</taxon>
        <taxon>Vertebrata</taxon>
        <taxon>Euteleostomi</taxon>
        <taxon>Lepidosauria</taxon>
        <taxon>Squamata</taxon>
        <taxon>Bifurcata</taxon>
        <taxon>Gekkota</taxon>
        <taxon>Eublepharidae</taxon>
        <taxon>Eublepharinae</taxon>
        <taxon>Eublepharis</taxon>
    </lineage>
</organism>
<evidence type="ECO:0000256" key="11">
    <source>
        <dbReference type="SAM" id="MobiDB-lite"/>
    </source>
</evidence>
<feature type="coiled-coil region" evidence="10">
    <location>
        <begin position="264"/>
        <end position="291"/>
    </location>
</feature>
<dbReference type="GO" id="GO:0090314">
    <property type="term" value="P:positive regulation of protein targeting to membrane"/>
    <property type="evidence" value="ECO:0007669"/>
    <property type="project" value="UniProtKB-UniRule"/>
</dbReference>
<evidence type="ECO:0000313" key="14">
    <source>
        <dbReference type="RefSeq" id="XP_054852477.1"/>
    </source>
</evidence>
<dbReference type="RefSeq" id="XP_054852477.1">
    <property type="nucleotide sequence ID" value="XM_054996502.1"/>
</dbReference>
<evidence type="ECO:0000256" key="9">
    <source>
        <dbReference type="RuleBase" id="RU368040"/>
    </source>
</evidence>
<evidence type="ECO:0000256" key="10">
    <source>
        <dbReference type="SAM" id="Coils"/>
    </source>
</evidence>
<evidence type="ECO:0000256" key="1">
    <source>
        <dbReference type="ARBA" id="ARBA00009806"/>
    </source>
</evidence>
<feature type="region of interest" description="Disordered" evidence="11">
    <location>
        <begin position="152"/>
        <end position="172"/>
    </location>
</feature>
<evidence type="ECO:0000259" key="12">
    <source>
        <dbReference type="Pfam" id="PF05644"/>
    </source>
</evidence>
<evidence type="ECO:0000256" key="8">
    <source>
        <dbReference type="ARBA" id="ARBA00023140"/>
    </source>
</evidence>
<evidence type="ECO:0000313" key="13">
    <source>
        <dbReference type="Proteomes" id="UP001190640"/>
    </source>
</evidence>
<dbReference type="GO" id="GO:0000266">
    <property type="term" value="P:mitochondrial fission"/>
    <property type="evidence" value="ECO:0007669"/>
    <property type="project" value="UniProtKB-UniRule"/>
</dbReference>
<sequence>MCGWSGVSAFLEKQISRLSTRGCQGLLLEGRGTCFISTTPRKKRMWPVWSVPDMADLDFTETISKSMQVPSRLKVADDSSSRFPKRMPSEDFPSSFQMYVPDRLLPAETRDVAFRPLLVNQIRQHCLAVADPLREPPVPPTIYEEHPVLSITSRSGSQKRKRPAHQGRARKERILNETSQLALCGGSRRREGLETSLPLAPAPQFPPFPLEGRIYSLQNTLQALHFLGHQLFQLFWKPSHPPLSSQETSMILESSLEEIGTTEVLAMRNQLAKISGRLRSLEEQYTGWRQKELLVYSVLVSTCLLNMWLWLRR</sequence>
<dbReference type="GO" id="GO:0005741">
    <property type="term" value="C:mitochondrial outer membrane"/>
    <property type="evidence" value="ECO:0007669"/>
    <property type="project" value="UniProtKB-SubCell"/>
</dbReference>
<comment type="function">
    <text evidence="9">Plays a role in mitochondrial and peroxisomal fission. Promotes the recruitment and association of the fission mediator dynamin-related protein 1 (DNM1L) to the mitochondrial surface.</text>
</comment>
<keyword evidence="2" id="KW-0812">Transmembrane</keyword>
<keyword evidence="7" id="KW-0472">Membrane</keyword>
<keyword evidence="8 9" id="KW-0576">Peroxisome</keyword>
<accession>A0AA97KAW6</accession>
<dbReference type="GO" id="GO:0006626">
    <property type="term" value="P:protein targeting to mitochondrion"/>
    <property type="evidence" value="ECO:0007669"/>
    <property type="project" value="TreeGrafter"/>
</dbReference>
<feature type="compositionally biased region" description="Basic residues" evidence="11">
    <location>
        <begin position="157"/>
        <end position="171"/>
    </location>
</feature>
<dbReference type="PANTHER" id="PTHR16501:SF16">
    <property type="entry name" value="MITOCHONDRIAL FISSION FACTOR"/>
    <property type="match status" value="1"/>
</dbReference>
<dbReference type="GO" id="GO:0005777">
    <property type="term" value="C:peroxisome"/>
    <property type="evidence" value="ECO:0007669"/>
    <property type="project" value="UniProtKB-SubCell"/>
</dbReference>
<evidence type="ECO:0000256" key="3">
    <source>
        <dbReference type="ARBA" id="ARBA00022787"/>
    </source>
</evidence>
<evidence type="ECO:0000256" key="4">
    <source>
        <dbReference type="ARBA" id="ARBA00022989"/>
    </source>
</evidence>
<evidence type="ECO:0000256" key="6">
    <source>
        <dbReference type="ARBA" id="ARBA00023128"/>
    </source>
</evidence>
<keyword evidence="3 9" id="KW-1000">Mitochondrion outer membrane</keyword>
<comment type="subcellular location">
    <subcellularLocation>
        <location evidence="9">Mitochondrion outer membrane</location>
        <topology evidence="9">Single-pass type IV membrane protein</topology>
    </subcellularLocation>
    <subcellularLocation>
        <location evidence="9">Peroxisome</location>
    </subcellularLocation>
</comment>
<feature type="domain" description="Mff-like" evidence="12">
    <location>
        <begin position="56"/>
        <end position="313"/>
    </location>
</feature>
<protein>
    <recommendedName>
        <fullName evidence="9">Mitochondrial fission factor</fullName>
    </recommendedName>
</protein>